<dbReference type="KEGG" id="bbet:F8237_32825"/>
<evidence type="ECO:0000313" key="2">
    <source>
        <dbReference type="Proteomes" id="UP000325641"/>
    </source>
</evidence>
<sequence length="364" mass="38815">MAGAGPAGAAASRALAMCAPELRVAVIAPDQRRGRGQGRGEVLSPLVQPMLRQLGLWSSFLAQEFAPSHRTLTSWDEPGLTSSELLLEARGPSWRVDRAGFDDWIATEGCRAAVRVDAKVAHLAREADGWSVACDDGDRHSARLIVDATGRTRALAHRQGLRAKAQDRLIAAYAEATMSGQGAPELLVEAFEDGWWYTLALDGGRRAFACMTDADLARGLRLSTPDGWRAALAGTQFVSALASKIIQLDEPRLVPAGSRCAATAAGFRFLCAGDAASAFDPISGHGVVKAMRSGVFAAYAASDCLVRGDVAALDRYGAWVAREAAVYATTLSEHYGSVSRWAARPFWQRRRASSSNSLNGLSEQ</sequence>
<dbReference type="SUPFAM" id="SSF51905">
    <property type="entry name" value="FAD/NAD(P)-binding domain"/>
    <property type="match status" value="1"/>
</dbReference>
<gene>
    <name evidence="1" type="ORF">F8237_32825</name>
</gene>
<organism evidence="1 2">
    <name type="scientific">Bradyrhizobium betae</name>
    <dbReference type="NCBI Taxonomy" id="244734"/>
    <lineage>
        <taxon>Bacteria</taxon>
        <taxon>Pseudomonadati</taxon>
        <taxon>Pseudomonadota</taxon>
        <taxon>Alphaproteobacteria</taxon>
        <taxon>Hyphomicrobiales</taxon>
        <taxon>Nitrobacteraceae</taxon>
        <taxon>Bradyrhizobium</taxon>
    </lineage>
</organism>
<dbReference type="PANTHER" id="PTHR43747:SF1">
    <property type="entry name" value="SLR1998 PROTEIN"/>
    <property type="match status" value="1"/>
</dbReference>
<dbReference type="AlphaFoldDB" id="A0A5P6PJ42"/>
<dbReference type="InterPro" id="IPR006905">
    <property type="entry name" value="Flavin_halogenase"/>
</dbReference>
<dbReference type="Pfam" id="PF04820">
    <property type="entry name" value="Trp_halogenase"/>
    <property type="match status" value="1"/>
</dbReference>
<dbReference type="Gene3D" id="3.30.9.100">
    <property type="match status" value="1"/>
</dbReference>
<dbReference type="Gene3D" id="3.50.50.60">
    <property type="entry name" value="FAD/NAD(P)-binding domain"/>
    <property type="match status" value="1"/>
</dbReference>
<dbReference type="InterPro" id="IPR036188">
    <property type="entry name" value="FAD/NAD-bd_sf"/>
</dbReference>
<dbReference type="GO" id="GO:0004497">
    <property type="term" value="F:monooxygenase activity"/>
    <property type="evidence" value="ECO:0007669"/>
    <property type="project" value="InterPro"/>
</dbReference>
<name>A0A5P6PJ42_9BRAD</name>
<evidence type="ECO:0000313" key="1">
    <source>
        <dbReference type="EMBL" id="QFI77403.1"/>
    </source>
</evidence>
<dbReference type="Proteomes" id="UP000325641">
    <property type="component" value="Chromosome"/>
</dbReference>
<dbReference type="EMBL" id="CP044543">
    <property type="protein sequence ID" value="QFI77403.1"/>
    <property type="molecule type" value="Genomic_DNA"/>
</dbReference>
<dbReference type="OrthoDB" id="9799983at2"/>
<protein>
    <submittedName>
        <fullName evidence="1">Tryptophan halogenase</fullName>
    </submittedName>
</protein>
<dbReference type="InterPro" id="IPR050816">
    <property type="entry name" value="Flavin-dep_Halogenase_NPB"/>
</dbReference>
<proteinExistence type="predicted"/>
<accession>A0A5P6PJ42</accession>
<reference evidence="2" key="1">
    <citation type="submission" date="2019-10" db="EMBL/GenBank/DDBJ databases">
        <title>Complete Genome Sequence of Bradyrhizobium betae type strain PL7HG1T.</title>
        <authorList>
            <person name="Bromfield E.S.P."/>
            <person name="Cloutier S."/>
        </authorList>
    </citation>
    <scope>NUCLEOTIDE SEQUENCE [LARGE SCALE GENOMIC DNA]</scope>
    <source>
        <strain evidence="2">PL7HG1</strain>
    </source>
</reference>
<dbReference type="PANTHER" id="PTHR43747">
    <property type="entry name" value="FAD-BINDING PROTEIN"/>
    <property type="match status" value="1"/>
</dbReference>